<name>A0A1X0IIS2_MYCRH</name>
<dbReference type="Proteomes" id="UP000192534">
    <property type="component" value="Unassembled WGS sequence"/>
</dbReference>
<feature type="domain" description="Phosphatidic acid phosphatase type 2/haloperoxidase" evidence="2">
    <location>
        <begin position="96"/>
        <end position="216"/>
    </location>
</feature>
<dbReference type="RefSeq" id="WP_165760940.1">
    <property type="nucleotide sequence ID" value="NZ_JACKUO010000027.1"/>
</dbReference>
<feature type="transmembrane region" description="Helical" evidence="1">
    <location>
        <begin position="173"/>
        <end position="195"/>
    </location>
</feature>
<evidence type="ECO:0000256" key="1">
    <source>
        <dbReference type="SAM" id="Phobius"/>
    </source>
</evidence>
<dbReference type="EMBL" id="MVIH01000026">
    <property type="protein sequence ID" value="ORB47573.1"/>
    <property type="molecule type" value="Genomic_DNA"/>
</dbReference>
<evidence type="ECO:0000259" key="2">
    <source>
        <dbReference type="Pfam" id="PF01569"/>
    </source>
</evidence>
<organism evidence="3 4">
    <name type="scientific">Mycolicibacterium rhodesiae</name>
    <name type="common">Mycobacterium rhodesiae</name>
    <dbReference type="NCBI Taxonomy" id="36814"/>
    <lineage>
        <taxon>Bacteria</taxon>
        <taxon>Bacillati</taxon>
        <taxon>Actinomycetota</taxon>
        <taxon>Actinomycetes</taxon>
        <taxon>Mycobacteriales</taxon>
        <taxon>Mycobacteriaceae</taxon>
        <taxon>Mycolicibacterium</taxon>
    </lineage>
</organism>
<sequence>MMIIDTTRRRQRLALVFLAAGLFGVLAFLAAEINSWWMTALDTSVWNWFDAHRTHKYQGDSDGIFAYIGQPIHVAIAGLVSGTLLAVKARSIMRLVVVTGAVGAGAVIEQTLKHTVGRTPGNVAQLRNGSVLDWSILESYMHSFPSGHVTGAATLFGTIAVCLGVKRNHAVKAALSFAASIGVVAVAWLALYVRAHIFTDVIGGMVLGGALVALSAVVIISPPRRPDRMSEEHPMRQSRSRTA</sequence>
<accession>A0A1X0IIS2</accession>
<gene>
    <name evidence="3" type="ORF">BST42_27380</name>
</gene>
<comment type="caution">
    <text evidence="3">The sequence shown here is derived from an EMBL/GenBank/DDBJ whole genome shotgun (WGS) entry which is preliminary data.</text>
</comment>
<evidence type="ECO:0000313" key="4">
    <source>
        <dbReference type="Proteomes" id="UP000192534"/>
    </source>
</evidence>
<evidence type="ECO:0000313" key="3">
    <source>
        <dbReference type="EMBL" id="ORB47573.1"/>
    </source>
</evidence>
<keyword evidence="1" id="KW-0812">Transmembrane</keyword>
<dbReference type="InterPro" id="IPR036938">
    <property type="entry name" value="PAP2/HPO_sf"/>
</dbReference>
<feature type="transmembrane region" description="Helical" evidence="1">
    <location>
        <begin position="201"/>
        <end position="220"/>
    </location>
</feature>
<dbReference type="SUPFAM" id="SSF48317">
    <property type="entry name" value="Acid phosphatase/Vanadium-dependent haloperoxidase"/>
    <property type="match status" value="1"/>
</dbReference>
<keyword evidence="4" id="KW-1185">Reference proteome</keyword>
<keyword evidence="1" id="KW-0472">Membrane</keyword>
<feature type="transmembrane region" description="Helical" evidence="1">
    <location>
        <begin position="64"/>
        <end position="87"/>
    </location>
</feature>
<reference evidence="3 4" key="1">
    <citation type="submission" date="2016-12" db="EMBL/GenBank/DDBJ databases">
        <title>The new phylogeny of genus Mycobacterium.</title>
        <authorList>
            <person name="Tortoli E."/>
            <person name="Trovato A."/>
            <person name="Cirillo D.M."/>
        </authorList>
    </citation>
    <scope>NUCLEOTIDE SEQUENCE [LARGE SCALE GENOMIC DNA]</scope>
    <source>
        <strain evidence="3 4">DSM 44223</strain>
    </source>
</reference>
<dbReference type="Gene3D" id="1.20.144.10">
    <property type="entry name" value="Phosphatidic acid phosphatase type 2/haloperoxidase"/>
    <property type="match status" value="1"/>
</dbReference>
<keyword evidence="1" id="KW-1133">Transmembrane helix</keyword>
<dbReference type="InterPro" id="IPR000326">
    <property type="entry name" value="PAP2/HPO"/>
</dbReference>
<dbReference type="AlphaFoldDB" id="A0A1X0IIS2"/>
<protein>
    <recommendedName>
        <fullName evidence="2">Phosphatidic acid phosphatase type 2/haloperoxidase domain-containing protein</fullName>
    </recommendedName>
</protein>
<proteinExistence type="predicted"/>
<dbReference type="Pfam" id="PF01569">
    <property type="entry name" value="PAP2"/>
    <property type="match status" value="1"/>
</dbReference>